<dbReference type="Pfam" id="PF03618">
    <property type="entry name" value="Kinase-PPPase"/>
    <property type="match status" value="1"/>
</dbReference>
<protein>
    <submittedName>
        <fullName evidence="5">Pyruvate, water dikinase regulatory protein</fullName>
        <ecNumber evidence="5">2.7.11.33</ecNumber>
        <ecNumber evidence="5">2.7.4.28</ecNumber>
    </submittedName>
</protein>
<evidence type="ECO:0000313" key="6">
    <source>
        <dbReference type="Proteomes" id="UP001637994"/>
    </source>
</evidence>
<dbReference type="NCBIfam" id="NF003742">
    <property type="entry name" value="PRK05339.1"/>
    <property type="match status" value="1"/>
</dbReference>
<dbReference type="InterPro" id="IPR005177">
    <property type="entry name" value="Kinase-pyrophosphorylase"/>
</dbReference>
<keyword evidence="6" id="KW-1185">Reference proteome</keyword>
<proteinExistence type="predicted"/>
<reference evidence="5 6" key="1">
    <citation type="journal article" date="2025" name="Anaerobe">
        <title>Description of Anaerococcus kampingiae sp. nov., Anaerococcus groningensis sp. nov., Anaerococcus martiniensis sp. nov., and Anaerococcus cruorum sp. nov., isolated from human clinical specimens.</title>
        <authorList>
            <person name="Boiten K.E."/>
            <person name="Meijer J."/>
            <person name="van Wezel E.M."/>
            <person name="Veloo A.C.M."/>
        </authorList>
    </citation>
    <scope>NUCLEOTIDE SEQUENCE [LARGE SCALE GENOMIC DNA]</scope>
    <source>
        <strain evidence="5 6">ENR0874</strain>
    </source>
</reference>
<name>A0ABW9MF21_9FIRM</name>
<dbReference type="EC" id="2.7.4.28" evidence="5"/>
<comment type="caution">
    <text evidence="5">The sequence shown here is derived from an EMBL/GenBank/DDBJ whole genome shotgun (WGS) entry which is preliminary data.</text>
</comment>
<evidence type="ECO:0000256" key="2">
    <source>
        <dbReference type="ARBA" id="ARBA00022679"/>
    </source>
</evidence>
<keyword evidence="1" id="KW-0723">Serine/threonine-protein kinase</keyword>
<dbReference type="GO" id="GO:0016740">
    <property type="term" value="F:transferase activity"/>
    <property type="evidence" value="ECO:0007669"/>
    <property type="project" value="UniProtKB-KW"/>
</dbReference>
<dbReference type="EMBL" id="JBGMEF010000022">
    <property type="protein sequence ID" value="MFO3667459.1"/>
    <property type="molecule type" value="Genomic_DNA"/>
</dbReference>
<evidence type="ECO:0000256" key="4">
    <source>
        <dbReference type="ARBA" id="ARBA00022777"/>
    </source>
</evidence>
<keyword evidence="3" id="KW-0547">Nucleotide-binding</keyword>
<organism evidence="5 6">
    <name type="scientific">Anaerococcus kampingae</name>
    <dbReference type="NCBI Taxonomy" id="3115614"/>
    <lineage>
        <taxon>Bacteria</taxon>
        <taxon>Bacillati</taxon>
        <taxon>Bacillota</taxon>
        <taxon>Tissierellia</taxon>
        <taxon>Tissierellales</taxon>
        <taxon>Peptoniphilaceae</taxon>
        <taxon>Anaerococcus</taxon>
    </lineage>
</organism>
<dbReference type="EC" id="2.7.11.33" evidence="5"/>
<evidence type="ECO:0000313" key="5">
    <source>
        <dbReference type="EMBL" id="MFO3667459.1"/>
    </source>
</evidence>
<dbReference type="RefSeq" id="WP_410035729.1">
    <property type="nucleotide sequence ID" value="NZ_JBGMEF010000022.1"/>
</dbReference>
<keyword evidence="2 5" id="KW-0808">Transferase</keyword>
<keyword evidence="5" id="KW-0670">Pyruvate</keyword>
<evidence type="ECO:0000256" key="1">
    <source>
        <dbReference type="ARBA" id="ARBA00022527"/>
    </source>
</evidence>
<dbReference type="Proteomes" id="UP001637994">
    <property type="component" value="Unassembled WGS sequence"/>
</dbReference>
<accession>A0ABW9MF21</accession>
<dbReference type="PANTHER" id="PTHR31756">
    <property type="entry name" value="PYRUVATE, PHOSPHATE DIKINASE REGULATORY PROTEIN 1, CHLOROPLASTIC"/>
    <property type="match status" value="1"/>
</dbReference>
<gene>
    <name evidence="5" type="ORF">ACCQ42_06710</name>
</gene>
<evidence type="ECO:0000256" key="3">
    <source>
        <dbReference type="ARBA" id="ARBA00022741"/>
    </source>
</evidence>
<sequence length="272" mass="31129">MDLKIYLISDGGAYLLKDIVNSTMSHFDAKYKIEVFDNLSNLSKLNDILGVIKSSNNSIIYHSFRDSKMNAYVKNFCKANEINSIELMDYSINSMAKILGENPHEKSNFIDPTEFLHTRRMDALDFAIKYDDGQDFRGLEHCDIAIIGVSRSSKTPLSMYMASKGYKVSNIPLLIDSKVPQALFEIDPSKIFGLTIDKDVLKKIREERLKSLNLSVDSLYSSKERIKNEIDYALELMNDLGCTIIDVTYRSIEETSELIIDYLNQNKEREKL</sequence>
<dbReference type="PANTHER" id="PTHR31756:SF3">
    <property type="entry name" value="PYRUVATE, PHOSPHATE DIKINASE REGULATORY PROTEIN 1, CHLOROPLASTIC"/>
    <property type="match status" value="1"/>
</dbReference>
<keyword evidence="4" id="KW-0418">Kinase</keyword>